<evidence type="ECO:0000313" key="2">
    <source>
        <dbReference type="Proteomes" id="UP001238467"/>
    </source>
</evidence>
<dbReference type="RefSeq" id="WP_307056706.1">
    <property type="nucleotide sequence ID" value="NZ_JAUSUH010000001.1"/>
</dbReference>
<reference evidence="1 2" key="1">
    <citation type="submission" date="2023-07" db="EMBL/GenBank/DDBJ databases">
        <title>Genomic Encyclopedia of Type Strains, Phase IV (KMG-IV): sequencing the most valuable type-strain genomes for metagenomic binning, comparative biology and taxonomic classification.</title>
        <authorList>
            <person name="Goeker M."/>
        </authorList>
    </citation>
    <scope>NUCLEOTIDE SEQUENCE [LARGE SCALE GENOMIC DNA]</scope>
    <source>
        <strain evidence="1 2">DSM 1277</strain>
    </source>
</reference>
<proteinExistence type="predicted"/>
<accession>A0ABU0DBQ8</accession>
<dbReference type="Proteomes" id="UP001238467">
    <property type="component" value="Unassembled WGS sequence"/>
</dbReference>
<dbReference type="EMBL" id="JAUSUH010000001">
    <property type="protein sequence ID" value="MDQ0345807.1"/>
    <property type="molecule type" value="Genomic_DNA"/>
</dbReference>
<comment type="caution">
    <text evidence="1">The sequence shown here is derived from an EMBL/GenBank/DDBJ whole genome shotgun (WGS) entry which is preliminary data.</text>
</comment>
<organism evidence="1 2">
    <name type="scientific">Ancylobacter vacuolatus</name>
    <dbReference type="NCBI Taxonomy" id="223389"/>
    <lineage>
        <taxon>Bacteria</taxon>
        <taxon>Pseudomonadati</taxon>
        <taxon>Pseudomonadota</taxon>
        <taxon>Alphaproteobacteria</taxon>
        <taxon>Hyphomicrobiales</taxon>
        <taxon>Xanthobacteraceae</taxon>
        <taxon>Ancylobacter</taxon>
    </lineage>
</organism>
<protein>
    <submittedName>
        <fullName evidence="1">Uncharacterized protein</fullName>
    </submittedName>
</protein>
<keyword evidence="2" id="KW-1185">Reference proteome</keyword>
<evidence type="ECO:0000313" key="1">
    <source>
        <dbReference type="EMBL" id="MDQ0345807.1"/>
    </source>
</evidence>
<gene>
    <name evidence="1" type="ORF">J2S76_000208</name>
</gene>
<sequence>MEIFATMEPADDFEVTDALVDEAVAACHVDLRATVRALLVGQTVIDHRLTALRSKVSAGCLRLPKAMTGAVEWD</sequence>
<name>A0ABU0DBQ8_9HYPH</name>